<feature type="chain" id="PRO_5038422965" evidence="3">
    <location>
        <begin position="27"/>
        <end position="1218"/>
    </location>
</feature>
<keyword evidence="2" id="KW-1015">Disulfide bond</keyword>
<dbReference type="Pfam" id="PF13385">
    <property type="entry name" value="Laminin_G_3"/>
    <property type="match status" value="1"/>
</dbReference>
<dbReference type="EMBL" id="PYGE01000002">
    <property type="protein sequence ID" value="PSL06912.1"/>
    <property type="molecule type" value="Genomic_DNA"/>
</dbReference>
<dbReference type="SUPFAM" id="SSF49899">
    <property type="entry name" value="Concanavalin A-like lectins/glucanases"/>
    <property type="match status" value="1"/>
</dbReference>
<dbReference type="InterPro" id="IPR017853">
    <property type="entry name" value="GH"/>
</dbReference>
<dbReference type="Gene3D" id="2.60.120.260">
    <property type="entry name" value="Galactose-binding domain-like"/>
    <property type="match status" value="3"/>
</dbReference>
<evidence type="ECO:0000313" key="6">
    <source>
        <dbReference type="Proteomes" id="UP000243528"/>
    </source>
</evidence>
<dbReference type="InterPro" id="IPR011081">
    <property type="entry name" value="Big_4"/>
</dbReference>
<dbReference type="InterPro" id="IPR005084">
    <property type="entry name" value="CBM6"/>
</dbReference>
<evidence type="ECO:0000256" key="1">
    <source>
        <dbReference type="ARBA" id="ARBA00022729"/>
    </source>
</evidence>
<dbReference type="Gene3D" id="3.20.20.80">
    <property type="entry name" value="Glycosidases"/>
    <property type="match status" value="1"/>
</dbReference>
<reference evidence="5 6" key="1">
    <citation type="submission" date="2018-03" db="EMBL/GenBank/DDBJ databases">
        <title>Genomic Encyclopedia of Archaeal and Bacterial Type Strains, Phase II (KMG-II): from individual species to whole genera.</title>
        <authorList>
            <person name="Goeker M."/>
        </authorList>
    </citation>
    <scope>NUCLEOTIDE SEQUENCE [LARGE SCALE GENOMIC DNA]</scope>
    <source>
        <strain evidence="5 6">DSM 45211</strain>
    </source>
</reference>
<evidence type="ECO:0000313" key="5">
    <source>
        <dbReference type="EMBL" id="PSL06912.1"/>
    </source>
</evidence>
<dbReference type="RefSeq" id="WP_106535903.1">
    <property type="nucleotide sequence ID" value="NZ_ML142898.1"/>
</dbReference>
<dbReference type="InterPro" id="IPR006558">
    <property type="entry name" value="LamG-like"/>
</dbReference>
<dbReference type="GO" id="GO:0030246">
    <property type="term" value="F:carbohydrate binding"/>
    <property type="evidence" value="ECO:0007669"/>
    <property type="project" value="InterPro"/>
</dbReference>
<dbReference type="OrthoDB" id="9760056at2"/>
<dbReference type="Pfam" id="PF07532">
    <property type="entry name" value="Big_4"/>
    <property type="match status" value="1"/>
</dbReference>
<dbReference type="SUPFAM" id="SSF51445">
    <property type="entry name" value="(Trans)glycosidases"/>
    <property type="match status" value="1"/>
</dbReference>
<keyword evidence="6" id="KW-1185">Reference proteome</keyword>
<evidence type="ECO:0000256" key="2">
    <source>
        <dbReference type="ARBA" id="ARBA00023157"/>
    </source>
</evidence>
<gene>
    <name evidence="5" type="ORF">CLV30_102301</name>
</gene>
<feature type="domain" description="CBM6" evidence="4">
    <location>
        <begin position="776"/>
        <end position="923"/>
    </location>
</feature>
<dbReference type="AlphaFoldDB" id="A0A2P8EBS2"/>
<dbReference type="InterPro" id="IPR013320">
    <property type="entry name" value="ConA-like_dom_sf"/>
</dbReference>
<dbReference type="InterPro" id="IPR008979">
    <property type="entry name" value="Galactose-bd-like_sf"/>
</dbReference>
<feature type="domain" description="CBM6" evidence="4">
    <location>
        <begin position="1052"/>
        <end position="1185"/>
    </location>
</feature>
<sequence>MVHTRPRPRTAVSAMLAMALGTLALAGGQDVPAAATDVPEPALHYNFDSGDPTSGVITDASGNGLDGTLVNGSTASLVDGVGDGTALDLPGGSSSDGAHVELPAAALDGATDLTVSARVRWDGTSAPWQWIYALGSDTTRYLFSTPSNGDGDLRTAVTTSGAGGEAQVTGSAALPAQEWKSVTVTLDTDAGRVTTYLDGAPVGSAPTTVSADQLVDDATSTAGYIGNSFYPDPLFAGAVDDFRIYRSALTGDQVAELHPGEVPVPTGLSQDTFEVSTRTGVAPELPRAVDATYSDGYDREVPVEWDDVDPGAYGQPGTFTVAGTVGSLPVTAEITVVRNELTVDLAQNTGAFHGGASGSLYGLYGDGVPTSNIIEGMNVRSVATKGQDGAQHPGSDALEVVKPLADATDGDVYVRTTDFYRGFPYQWPGDTPQEKLSGYMDVLERQLDQIRELDPEYRDNIVVEPFNEPEGNMFGTGEWSYNGVSWLDDPADYFRAWDRAYAMIKEKLPGVRVSGPNTSALYDEVKGFLEHAVEAGTVPDVITWHELSHPENVRDSVARYRQWEAEVFAGTPHEGTELPININEYAFNYHTSVPGQMIQWISAIEESKVDAMMAFWNINGNLSDSAVQANRGNGQWWLFNTYAGMSGHTVRVSPPFPGENYTMQGVATLDERKQQARALFGGSDGTGHVTFDNVPADLLGERVHAWIREIPWTGQIGDSPQPEIIAERNVEVTDGSVSFDFGEDLPAMKESSAYEIVLTPAGDGTAAAVPPQLWERSYEAEDAEYTGSGYSLNGPEGSPDDVSKFYTSGGFDVGGLRTGSDGVLDFTVDVPKDGTYDLSVFANSLNTHDLVQEQGPTNVFVRVDGKAEQELFLPLGYKWVVWDHADTTVELTEGKHTISLAARSLDGSGATTGDALIDRITLSLPDPEASSTIYEAETAGLNGADPVYADPRVKRRGATGSGAVEIGEGDTATFWVYSEKDAESTIDVHTLGGGTTQLAVNGEDVMRVAPKTSAVAVSLSGGINKVTLTGRAGRSLIDRLEVRPGTDVLETTSYQAEEATTTGSAEVTSLSLASGGSAVSGIGGEPGNSNTLEFDVTVDEPGTYAMRVRYANPEQSEASHYNPNPMARRADISVNGDARRSVLFPGSFHENNFWELTVPVRLEAGANTVVFSSEEKPNFDGETYSDDLWPGIHLRSQYAPIIDTISVTRFSSARLPMP</sequence>
<dbReference type="PROSITE" id="PS51175">
    <property type="entry name" value="CBM6"/>
    <property type="match status" value="2"/>
</dbReference>
<accession>A0A2P8EBS2</accession>
<evidence type="ECO:0000259" key="4">
    <source>
        <dbReference type="PROSITE" id="PS51175"/>
    </source>
</evidence>
<comment type="caution">
    <text evidence="5">The sequence shown here is derived from an EMBL/GenBank/DDBJ whole genome shotgun (WGS) entry which is preliminary data.</text>
</comment>
<dbReference type="SUPFAM" id="SSF49785">
    <property type="entry name" value="Galactose-binding domain-like"/>
    <property type="match status" value="2"/>
</dbReference>
<name>A0A2P8EBS2_9ACTN</name>
<dbReference type="SMART" id="SM00560">
    <property type="entry name" value="LamGL"/>
    <property type="match status" value="1"/>
</dbReference>
<keyword evidence="1 3" id="KW-0732">Signal</keyword>
<organism evidence="5 6">
    <name type="scientific">Haloactinopolyspora alba</name>
    <dbReference type="NCBI Taxonomy" id="648780"/>
    <lineage>
        <taxon>Bacteria</taxon>
        <taxon>Bacillati</taxon>
        <taxon>Actinomycetota</taxon>
        <taxon>Actinomycetes</taxon>
        <taxon>Jiangellales</taxon>
        <taxon>Jiangellaceae</taxon>
        <taxon>Haloactinopolyspora</taxon>
    </lineage>
</organism>
<protein>
    <submittedName>
        <fullName evidence="5">Ig-like protein group 4</fullName>
    </submittedName>
</protein>
<dbReference type="CDD" id="cd04081">
    <property type="entry name" value="CBM35_galactosidase-like"/>
    <property type="match status" value="1"/>
</dbReference>
<feature type="signal peptide" evidence="3">
    <location>
        <begin position="1"/>
        <end position="26"/>
    </location>
</feature>
<dbReference type="Proteomes" id="UP000243528">
    <property type="component" value="Unassembled WGS sequence"/>
</dbReference>
<proteinExistence type="predicted"/>
<dbReference type="Gene3D" id="2.60.120.200">
    <property type="match status" value="1"/>
</dbReference>
<evidence type="ECO:0000256" key="3">
    <source>
        <dbReference type="SAM" id="SignalP"/>
    </source>
</evidence>